<dbReference type="GO" id="GO:0016874">
    <property type="term" value="F:ligase activity"/>
    <property type="evidence" value="ECO:0007669"/>
    <property type="project" value="UniProtKB-KW"/>
</dbReference>
<evidence type="ECO:0000256" key="1">
    <source>
        <dbReference type="SAM" id="MobiDB-lite"/>
    </source>
</evidence>
<protein>
    <submittedName>
        <fullName evidence="2">Amidoligase-like protein, putative</fullName>
    </submittedName>
</protein>
<dbReference type="OrthoDB" id="412402at2759"/>
<evidence type="ECO:0000313" key="2">
    <source>
        <dbReference type="EMBL" id="CUI14077.1"/>
    </source>
</evidence>
<dbReference type="PANTHER" id="PTHR36847">
    <property type="entry name" value="AMIDOLIGASE ENZYME"/>
    <property type="match status" value="1"/>
</dbReference>
<gene>
    <name evidence="2" type="ORF">BSAL_68625</name>
</gene>
<dbReference type="VEuPathDB" id="TriTrypDB:BSAL_68625"/>
<organism evidence="2 3">
    <name type="scientific">Bodo saltans</name>
    <name type="common">Flagellated protozoan</name>
    <dbReference type="NCBI Taxonomy" id="75058"/>
    <lineage>
        <taxon>Eukaryota</taxon>
        <taxon>Discoba</taxon>
        <taxon>Euglenozoa</taxon>
        <taxon>Kinetoplastea</taxon>
        <taxon>Metakinetoplastina</taxon>
        <taxon>Eubodonida</taxon>
        <taxon>Bodonidae</taxon>
        <taxon>Bodo</taxon>
    </lineage>
</organism>
<feature type="compositionally biased region" description="Polar residues" evidence="1">
    <location>
        <begin position="634"/>
        <end position="649"/>
    </location>
</feature>
<feature type="region of interest" description="Disordered" evidence="1">
    <location>
        <begin position="35"/>
        <end position="128"/>
    </location>
</feature>
<dbReference type="Pfam" id="PF12224">
    <property type="entry name" value="Amidoligase_2"/>
    <property type="match status" value="1"/>
</dbReference>
<feature type="compositionally biased region" description="Acidic residues" evidence="1">
    <location>
        <begin position="498"/>
        <end position="509"/>
    </location>
</feature>
<keyword evidence="3" id="KW-1185">Reference proteome</keyword>
<dbReference type="AlphaFoldDB" id="A0A0S4KIE9"/>
<feature type="region of interest" description="Disordered" evidence="1">
    <location>
        <begin position="620"/>
        <end position="667"/>
    </location>
</feature>
<dbReference type="EMBL" id="CYKH01000478">
    <property type="protein sequence ID" value="CUI14077.1"/>
    <property type="molecule type" value="Genomic_DNA"/>
</dbReference>
<accession>A0A0S4KIE9</accession>
<sequence length="1004" mass="108443">MIHLGIIFTKEELVAATASPSGSAAAAAAAASSPALSVSPHVPETAPPVLHTPIPRSRYVPSGGERNSPVQLSTIVGEGSQRTGSGSVEARRSVSIVDDATTAHQSHRHRPLPAGGQLRPDLPPDADDAWLEDEERRQSVSAAARRDFVTSVRPASLSSSMHSSSSDLKGALQQSVKRVSTWDHHSSRAFGVEMETTLSKRSDEFLLDNAVKAVRDVVPTLRTFLGSSYEVAFVDYQTAKDDRAYKAWKITTDLSIKSEDGRPIFGLEFITPKLSGPHDLWRLENFCEQLQAMSFNVNSTTALHVHISTEDLTNRQLVRLCEYNAVFEHVIDSFMTLPRRSDYSRYCRSNLKSMSVSRDVTEALTKLEKLNVDKSCGSLIRCYCPRLSAVRNSHRNHKVNLLLLNRTKVGTPGRRIEFRQHQGSIDKVEIGAWVTLLTKWVEAVSKMPSCPSPNEGTVARFWEIINDQKLRAYYTVKAQTLPTSMTFTYDSRELYAYETDEEEPSDIESGDSPPGSPSGPRPPGGAAPTPTPTPPVAASTTPGRPSVAVTMPSLGSPAPSGGLFSRSTGAPTAISPSPPVTSASSSSRAAVLPYHAGHGDAFSNSPTSAAPQVAVVSGASRVVSTRPPQPPPVTSMTLTPAAGSNNSAAVSPARMTNSDDASRSASGDDTALMARLGIAKWDAADGDSSIVSSVATEPIIHTVSRQVTRRTRSSISVGNFVMPLPIQAEALIEVDDGESWNQIVNSDPEVVIAEKEDHNDNTSWFITAPEGRVGALRKRRRDDGAVRWVSPWLLEAKKLEQMSMIHEMIRESLMLDESTMASVVSVNASGLTNAEICRIVAIVLVCEQPLGAMLNDPKATAAATTPPLAKDFKVFAKIIAEVLKLGASSTTGNAHTVFPKSIQNIVSKVMTTSSFFDITDVLDTAQPSRGNFNLRRSLRFVVRTGSVGELASRCMFLSYMCNHIGKKAVDDEIVRTAESLTNPQRRDLVDMVATLPASVQRMLS</sequence>
<proteinExistence type="predicted"/>
<dbReference type="InterPro" id="IPR022025">
    <property type="entry name" value="Amidoligase_2"/>
</dbReference>
<feature type="compositionally biased region" description="Low complexity" evidence="1">
    <location>
        <begin position="570"/>
        <end position="586"/>
    </location>
</feature>
<feature type="compositionally biased region" description="Pro residues" evidence="1">
    <location>
        <begin position="514"/>
        <end position="535"/>
    </location>
</feature>
<name>A0A0S4KIE9_BODSA</name>
<reference evidence="3" key="1">
    <citation type="submission" date="2015-09" db="EMBL/GenBank/DDBJ databases">
        <authorList>
            <consortium name="Pathogen Informatics"/>
        </authorList>
    </citation>
    <scope>NUCLEOTIDE SEQUENCE [LARGE SCALE GENOMIC DNA]</scope>
    <source>
        <strain evidence="3">Lake Konstanz</strain>
    </source>
</reference>
<dbReference type="PANTHER" id="PTHR36847:SF1">
    <property type="entry name" value="AMIDOLIGASE ENZYME"/>
    <property type="match status" value="1"/>
</dbReference>
<keyword evidence="2" id="KW-0436">Ligase</keyword>
<feature type="compositionally biased region" description="Polar residues" evidence="1">
    <location>
        <begin position="68"/>
        <end position="86"/>
    </location>
</feature>
<dbReference type="Proteomes" id="UP000051952">
    <property type="component" value="Unassembled WGS sequence"/>
</dbReference>
<feature type="region of interest" description="Disordered" evidence="1">
    <location>
        <begin position="498"/>
        <end position="586"/>
    </location>
</feature>
<evidence type="ECO:0000313" key="3">
    <source>
        <dbReference type="Proteomes" id="UP000051952"/>
    </source>
</evidence>